<dbReference type="GO" id="GO:0003677">
    <property type="term" value="F:DNA binding"/>
    <property type="evidence" value="ECO:0007669"/>
    <property type="project" value="InterPro"/>
</dbReference>
<accession>C1AWA1</accession>
<gene>
    <name evidence="2" type="ordered locus">ROP_54270</name>
</gene>
<dbReference type="InterPro" id="IPR041657">
    <property type="entry name" value="HTH_17"/>
</dbReference>
<organism evidence="2 3">
    <name type="scientific">Rhodococcus opacus (strain B4)</name>
    <dbReference type="NCBI Taxonomy" id="632772"/>
    <lineage>
        <taxon>Bacteria</taxon>
        <taxon>Bacillati</taxon>
        <taxon>Actinomycetota</taxon>
        <taxon>Actinomycetes</taxon>
        <taxon>Mycobacteriales</taxon>
        <taxon>Nocardiaceae</taxon>
        <taxon>Rhodococcus</taxon>
    </lineage>
</organism>
<dbReference type="Pfam" id="PF12728">
    <property type="entry name" value="HTH_17"/>
    <property type="match status" value="1"/>
</dbReference>
<sequence>MIGAQALDQHTYLRQAVESVGLAEVVGFLEAYERRRGDQVEPRYLLVGEDDQVELPTEVHAALKQVVGELQAGRAVTVAPRATMLTTQQAADLLGVSRPTVRRLIDVGELLAEVGTRHRLLLPDVLEYQQRRARQYEILAQTVVRIDDEDDPAVVAEQLRAAHKAVAERRRTRSADRSPRRVIDKAAGVFAAVLDTCVPWPSLQRDFLLSMAVEGLCRPLWSEVILDELEFHEAAKLERRGHSAATARTLVRGSRERCASTSSTPW</sequence>
<dbReference type="NCBIfam" id="TIGR01764">
    <property type="entry name" value="excise"/>
    <property type="match status" value="1"/>
</dbReference>
<dbReference type="RefSeq" id="WP_015889175.1">
    <property type="nucleotide sequence ID" value="NC_012522.1"/>
</dbReference>
<dbReference type="HOGENOM" id="CLU_1045373_0_0_11"/>
<evidence type="ECO:0000259" key="1">
    <source>
        <dbReference type="Pfam" id="PF12728"/>
    </source>
</evidence>
<protein>
    <recommendedName>
        <fullName evidence="1">Helix-turn-helix domain-containing protein</fullName>
    </recommendedName>
</protein>
<reference evidence="2 3" key="1">
    <citation type="submission" date="2009-03" db="EMBL/GenBank/DDBJ databases">
        <title>Comparison of the complete genome sequences of Rhodococcus erythropolis PR4 and Rhodococcus opacus B4.</title>
        <authorList>
            <person name="Takarada H."/>
            <person name="Sekine M."/>
            <person name="Hosoyama A."/>
            <person name="Yamada R."/>
            <person name="Fujisawa T."/>
            <person name="Omata S."/>
            <person name="Shimizu A."/>
            <person name="Tsukatani N."/>
            <person name="Tanikawa S."/>
            <person name="Fujita N."/>
            <person name="Harayama S."/>
        </authorList>
    </citation>
    <scope>NUCLEOTIDE SEQUENCE [LARGE SCALE GENOMIC DNA]</scope>
    <source>
        <strain evidence="2 3">B4</strain>
    </source>
</reference>
<proteinExistence type="predicted"/>
<dbReference type="AlphaFoldDB" id="C1AWA1"/>
<evidence type="ECO:0000313" key="3">
    <source>
        <dbReference type="Proteomes" id="UP000002212"/>
    </source>
</evidence>
<dbReference type="PATRIC" id="fig|632772.20.peg.5665"/>
<dbReference type="KEGG" id="rop:ROP_54270"/>
<name>C1AWA1_RHOOB</name>
<dbReference type="EMBL" id="AP011115">
    <property type="protein sequence ID" value="BAH53674.1"/>
    <property type="molecule type" value="Genomic_DNA"/>
</dbReference>
<dbReference type="STRING" id="632772.ROP_54270"/>
<feature type="domain" description="Helix-turn-helix" evidence="1">
    <location>
        <begin position="84"/>
        <end position="132"/>
    </location>
</feature>
<dbReference type="Proteomes" id="UP000002212">
    <property type="component" value="Chromosome"/>
</dbReference>
<evidence type="ECO:0000313" key="2">
    <source>
        <dbReference type="EMBL" id="BAH53674.1"/>
    </source>
</evidence>
<dbReference type="InterPro" id="IPR010093">
    <property type="entry name" value="SinI_DNA-bd"/>
</dbReference>